<keyword evidence="8" id="KW-1185">Reference proteome</keyword>
<feature type="transmembrane region" description="Helical" evidence="6">
    <location>
        <begin position="304"/>
        <end position="328"/>
    </location>
</feature>
<feature type="transmembrane region" description="Helical" evidence="6">
    <location>
        <begin position="449"/>
        <end position="469"/>
    </location>
</feature>
<keyword evidence="5 6" id="KW-0472">Membrane</keyword>
<dbReference type="InterPro" id="IPR050367">
    <property type="entry name" value="APC_superfamily"/>
</dbReference>
<comment type="subcellular location">
    <subcellularLocation>
        <location evidence="1">Cell membrane</location>
        <topology evidence="1">Multi-pass membrane protein</topology>
    </subcellularLocation>
</comment>
<feature type="transmembrane region" description="Helical" evidence="6">
    <location>
        <begin position="246"/>
        <end position="265"/>
    </location>
</feature>
<feature type="transmembrane region" description="Helical" evidence="6">
    <location>
        <begin position="354"/>
        <end position="373"/>
    </location>
</feature>
<feature type="transmembrane region" description="Helical" evidence="6">
    <location>
        <begin position="104"/>
        <end position="129"/>
    </location>
</feature>
<accession>A0ABP7TKV0</accession>
<sequence>MFTGSYLRPYYFRPMSAPTLQRRLGLVQATALNMIDMVGIGPFVTLPLVMGFMGPNFLLAWLVGAALASVDGLIWSELGAAYPEAGGSYRFLKLAYGEQKWGRYMSFLYVWQTLIQSPLVLASGAIGFAQYFGYLVPMTEWWQPKAVAGTVVLLLVVLLYRRIEDIGKLGVALWVGVLGLMGWLIFGGLTHANHHVDIFPAGGFPALPGLLISAAMGQAAVKTIYSYLGYYNVCHLGAEIKGPEKVIPRSIFLSILGIAALYLLLNWSVGTVIPWQEVQGWQASAGDKSQFIVSVFVERLYGPAAATFATALVLLVAFASLFAVLLGYSRIPYAAAADGEFLPVFGKLHPTKHFPYVSLLLLGGVGFVFSLLFRLGEVISAILAMRILVQFVGQAVGLMLLRKRRGTSALPFKMPLYPLPVILAIIVWLFVFVGIAPVEVTWGGVHFKLYFQVAALGMMALGTGAFLLWSRRLGRWPYAQQTQSATERLPE</sequence>
<evidence type="ECO:0000256" key="1">
    <source>
        <dbReference type="ARBA" id="ARBA00004651"/>
    </source>
</evidence>
<evidence type="ECO:0000256" key="5">
    <source>
        <dbReference type="ARBA" id="ARBA00023136"/>
    </source>
</evidence>
<proteinExistence type="predicted"/>
<dbReference type="InterPro" id="IPR002293">
    <property type="entry name" value="AA/rel_permease1"/>
</dbReference>
<reference evidence="8" key="1">
    <citation type="journal article" date="2019" name="Int. J. Syst. Evol. Microbiol.">
        <title>The Global Catalogue of Microorganisms (GCM) 10K type strain sequencing project: providing services to taxonomists for standard genome sequencing and annotation.</title>
        <authorList>
            <consortium name="The Broad Institute Genomics Platform"/>
            <consortium name="The Broad Institute Genome Sequencing Center for Infectious Disease"/>
            <person name="Wu L."/>
            <person name="Ma J."/>
        </authorList>
    </citation>
    <scope>NUCLEOTIDE SEQUENCE [LARGE SCALE GENOMIC DNA]</scope>
    <source>
        <strain evidence="8">JCM 17225</strain>
    </source>
</reference>
<dbReference type="EMBL" id="BAABDK010000010">
    <property type="protein sequence ID" value="GAA4027667.1"/>
    <property type="molecule type" value="Genomic_DNA"/>
</dbReference>
<gene>
    <name evidence="7" type="ORF">GCM10022409_09580</name>
</gene>
<evidence type="ECO:0000313" key="8">
    <source>
        <dbReference type="Proteomes" id="UP001501469"/>
    </source>
</evidence>
<feature type="transmembrane region" description="Helical" evidence="6">
    <location>
        <begin position="379"/>
        <end position="402"/>
    </location>
</feature>
<dbReference type="Proteomes" id="UP001501469">
    <property type="component" value="Unassembled WGS sequence"/>
</dbReference>
<name>A0ABP7TKV0_9BACT</name>
<feature type="transmembrane region" description="Helical" evidence="6">
    <location>
        <begin position="414"/>
        <end position="437"/>
    </location>
</feature>
<dbReference type="Pfam" id="PF13520">
    <property type="entry name" value="AA_permease_2"/>
    <property type="match status" value="1"/>
</dbReference>
<feature type="transmembrane region" description="Helical" evidence="6">
    <location>
        <begin position="172"/>
        <end position="192"/>
    </location>
</feature>
<feature type="transmembrane region" description="Helical" evidence="6">
    <location>
        <begin position="204"/>
        <end position="225"/>
    </location>
</feature>
<evidence type="ECO:0000256" key="3">
    <source>
        <dbReference type="ARBA" id="ARBA00022692"/>
    </source>
</evidence>
<protein>
    <submittedName>
        <fullName evidence="7">APC family permease</fullName>
    </submittedName>
</protein>
<feature type="transmembrane region" description="Helical" evidence="6">
    <location>
        <begin position="141"/>
        <end position="160"/>
    </location>
</feature>
<keyword evidence="2" id="KW-1003">Cell membrane</keyword>
<evidence type="ECO:0000256" key="6">
    <source>
        <dbReference type="SAM" id="Phobius"/>
    </source>
</evidence>
<evidence type="ECO:0000256" key="2">
    <source>
        <dbReference type="ARBA" id="ARBA00022475"/>
    </source>
</evidence>
<organism evidence="7 8">
    <name type="scientific">Hymenobacter glaciei</name>
    <dbReference type="NCBI Taxonomy" id="877209"/>
    <lineage>
        <taxon>Bacteria</taxon>
        <taxon>Pseudomonadati</taxon>
        <taxon>Bacteroidota</taxon>
        <taxon>Cytophagia</taxon>
        <taxon>Cytophagales</taxon>
        <taxon>Hymenobacteraceae</taxon>
        <taxon>Hymenobacter</taxon>
    </lineage>
</organism>
<keyword evidence="3 6" id="KW-0812">Transmembrane</keyword>
<dbReference type="PIRSF" id="PIRSF006060">
    <property type="entry name" value="AA_transporter"/>
    <property type="match status" value="1"/>
</dbReference>
<evidence type="ECO:0000313" key="7">
    <source>
        <dbReference type="EMBL" id="GAA4027667.1"/>
    </source>
</evidence>
<evidence type="ECO:0000256" key="4">
    <source>
        <dbReference type="ARBA" id="ARBA00022989"/>
    </source>
</evidence>
<dbReference type="PANTHER" id="PTHR42770">
    <property type="entry name" value="AMINO ACID TRANSPORTER-RELATED"/>
    <property type="match status" value="1"/>
</dbReference>
<dbReference type="Gene3D" id="1.20.1740.10">
    <property type="entry name" value="Amino acid/polyamine transporter I"/>
    <property type="match status" value="1"/>
</dbReference>
<keyword evidence="4 6" id="KW-1133">Transmembrane helix</keyword>
<comment type="caution">
    <text evidence="7">The sequence shown here is derived from an EMBL/GenBank/DDBJ whole genome shotgun (WGS) entry which is preliminary data.</text>
</comment>
<dbReference type="PANTHER" id="PTHR42770:SF7">
    <property type="entry name" value="MEMBRANE PROTEIN"/>
    <property type="match status" value="1"/>
</dbReference>